<dbReference type="PANTHER" id="PTHR10266:SF3">
    <property type="entry name" value="CYTOCHROME C1, HEME PROTEIN, MITOCHONDRIAL"/>
    <property type="match status" value="1"/>
</dbReference>
<dbReference type="GO" id="GO:0046872">
    <property type="term" value="F:metal ion binding"/>
    <property type="evidence" value="ECO:0007669"/>
    <property type="project" value="UniProtKB-KW"/>
</dbReference>
<feature type="binding site" description="covalent" evidence="8">
    <location>
        <position position="217"/>
    </location>
    <ligand>
        <name>heme c</name>
        <dbReference type="ChEBI" id="CHEBI:61717"/>
    </ligand>
</feature>
<keyword evidence="6 8" id="KW-0408">Iron</keyword>
<keyword evidence="7 10" id="KW-0472">Membrane</keyword>
<dbReference type="RefSeq" id="WP_142891876.1">
    <property type="nucleotide sequence ID" value="NZ_ML660160.1"/>
</dbReference>
<keyword evidence="14" id="KW-1185">Reference proteome</keyword>
<name>A0A545UK17_9GAMM</name>
<dbReference type="SUPFAM" id="SSF46626">
    <property type="entry name" value="Cytochrome c"/>
    <property type="match status" value="1"/>
</dbReference>
<comment type="caution">
    <text evidence="13">The sequence shown here is derived from an EMBL/GenBank/DDBJ whole genome shotgun (WGS) entry which is preliminary data.</text>
</comment>
<gene>
    <name evidence="13" type="ORF">FLL46_02730</name>
</gene>
<dbReference type="InterPro" id="IPR009056">
    <property type="entry name" value="Cyt_c-like_dom"/>
</dbReference>
<dbReference type="Proteomes" id="UP000315439">
    <property type="component" value="Unassembled WGS sequence"/>
</dbReference>
<keyword evidence="2 8" id="KW-0349">Heme</keyword>
<comment type="cofactor">
    <cofactor evidence="8">
        <name>heme c</name>
        <dbReference type="ChEBI" id="CHEBI:61717"/>
    </cofactor>
    <text evidence="8">Binds 1 heme c group covalently per subunit.</text>
</comment>
<evidence type="ECO:0000259" key="12">
    <source>
        <dbReference type="PROSITE" id="PS51007"/>
    </source>
</evidence>
<feature type="signal peptide" evidence="11">
    <location>
        <begin position="1"/>
        <end position="18"/>
    </location>
</feature>
<dbReference type="InterPro" id="IPR036909">
    <property type="entry name" value="Cyt_c-like_dom_sf"/>
</dbReference>
<keyword evidence="3 10" id="KW-0812">Transmembrane</keyword>
<evidence type="ECO:0000256" key="8">
    <source>
        <dbReference type="PIRSR" id="PIRSR602326-1"/>
    </source>
</evidence>
<evidence type="ECO:0000256" key="6">
    <source>
        <dbReference type="ARBA" id="ARBA00023004"/>
    </source>
</evidence>
<dbReference type="OrthoDB" id="9798864at2"/>
<evidence type="ECO:0000256" key="10">
    <source>
        <dbReference type="SAM" id="Phobius"/>
    </source>
</evidence>
<reference evidence="13 14" key="1">
    <citation type="submission" date="2019-07" db="EMBL/GenBank/DDBJ databases">
        <title>Draft genome for Aliikangiella sp. M105.</title>
        <authorList>
            <person name="Wang G."/>
        </authorList>
    </citation>
    <scope>NUCLEOTIDE SEQUENCE [LARGE SCALE GENOMIC DNA]</scope>
    <source>
        <strain evidence="13 14">M105</strain>
    </source>
</reference>
<dbReference type="AlphaFoldDB" id="A0A545UK17"/>
<feature type="transmembrane region" description="Helical" evidence="10">
    <location>
        <begin position="265"/>
        <end position="283"/>
    </location>
</feature>
<dbReference type="GO" id="GO:0016020">
    <property type="term" value="C:membrane"/>
    <property type="evidence" value="ECO:0007669"/>
    <property type="project" value="UniProtKB-SubCell"/>
</dbReference>
<feature type="binding site" description="covalent" evidence="8">
    <location>
        <position position="53"/>
    </location>
    <ligand>
        <name>heme c</name>
        <dbReference type="ChEBI" id="CHEBI:61717"/>
    </ligand>
</feature>
<feature type="coiled-coil region" evidence="9">
    <location>
        <begin position="169"/>
        <end position="223"/>
    </location>
</feature>
<dbReference type="EMBL" id="VIKS01000001">
    <property type="protein sequence ID" value="TQV89812.1"/>
    <property type="molecule type" value="Genomic_DNA"/>
</dbReference>
<comment type="subcellular location">
    <subcellularLocation>
        <location evidence="1">Membrane</location>
    </subcellularLocation>
</comment>
<feature type="chain" id="PRO_5022157431" evidence="11">
    <location>
        <begin position="19"/>
        <end position="292"/>
    </location>
</feature>
<keyword evidence="5 10" id="KW-1133">Transmembrane helix</keyword>
<keyword evidence="4 8" id="KW-0479">Metal-binding</keyword>
<evidence type="ECO:0000256" key="3">
    <source>
        <dbReference type="ARBA" id="ARBA00022692"/>
    </source>
</evidence>
<accession>A0A545UK17</accession>
<protein>
    <submittedName>
        <fullName evidence="13">Cytochrome c1</fullName>
    </submittedName>
</protein>
<evidence type="ECO:0000256" key="5">
    <source>
        <dbReference type="ARBA" id="ARBA00022989"/>
    </source>
</evidence>
<evidence type="ECO:0000256" key="2">
    <source>
        <dbReference type="ARBA" id="ARBA00022617"/>
    </source>
</evidence>
<feature type="binding site" description="covalent" evidence="8">
    <location>
        <position position="56"/>
    </location>
    <ligand>
        <name>heme c</name>
        <dbReference type="ChEBI" id="CHEBI:61717"/>
    </ligand>
</feature>
<feature type="binding site" description="covalent" evidence="8">
    <location>
        <position position="57"/>
    </location>
    <ligand>
        <name>heme c</name>
        <dbReference type="ChEBI" id="CHEBI:61717"/>
    </ligand>
</feature>
<evidence type="ECO:0000256" key="4">
    <source>
        <dbReference type="ARBA" id="ARBA00022723"/>
    </source>
</evidence>
<keyword evidence="11" id="KW-0732">Signal</keyword>
<sequence>MKKLLITISAMLSFSLSAAEAGLTFPDDKLPILNDDALIVSQQRGMQIYMNNCMGCHSLEFQRYNRAAKDLLIPEDIMIENLLFSEGKVGDLMENTMKTKAAANWFGAAPPDLSVVSRARGTHWLYNYMRGFYVDDSRPYGVNNGVFKDVGMPHVLENMQGLQAKTEKVKGLENDVLYAQADIANARKQLEEGNNTSEAEKMLKQAEKTIHDAEAAMVELAAAGEFFTIVKEGRLSPQEFDSAMADLVNFLDYVGEPIKLERERLGVWVLLFIVGFGFVAYLLKKEYWKDIH</sequence>
<keyword evidence="9" id="KW-0175">Coiled coil</keyword>
<feature type="domain" description="Cytochrome c" evidence="12">
    <location>
        <begin position="40"/>
        <end position="255"/>
    </location>
</feature>
<dbReference type="Pfam" id="PF02167">
    <property type="entry name" value="Cytochrom_C1"/>
    <property type="match status" value="1"/>
</dbReference>
<evidence type="ECO:0000256" key="1">
    <source>
        <dbReference type="ARBA" id="ARBA00004370"/>
    </source>
</evidence>
<evidence type="ECO:0000256" key="11">
    <source>
        <dbReference type="SAM" id="SignalP"/>
    </source>
</evidence>
<evidence type="ECO:0000313" key="13">
    <source>
        <dbReference type="EMBL" id="TQV89812.1"/>
    </source>
</evidence>
<dbReference type="InterPro" id="IPR002326">
    <property type="entry name" value="Cyt_c1"/>
</dbReference>
<dbReference type="Gene3D" id="1.10.760.10">
    <property type="entry name" value="Cytochrome c-like domain"/>
    <property type="match status" value="1"/>
</dbReference>
<evidence type="ECO:0000256" key="7">
    <source>
        <dbReference type="ARBA" id="ARBA00023136"/>
    </source>
</evidence>
<dbReference type="GO" id="GO:0009055">
    <property type="term" value="F:electron transfer activity"/>
    <property type="evidence" value="ECO:0007669"/>
    <property type="project" value="InterPro"/>
</dbReference>
<evidence type="ECO:0000256" key="9">
    <source>
        <dbReference type="SAM" id="Coils"/>
    </source>
</evidence>
<dbReference type="PROSITE" id="PS51007">
    <property type="entry name" value="CYTC"/>
    <property type="match status" value="1"/>
</dbReference>
<dbReference type="GO" id="GO:0020037">
    <property type="term" value="F:heme binding"/>
    <property type="evidence" value="ECO:0007669"/>
    <property type="project" value="InterPro"/>
</dbReference>
<evidence type="ECO:0000313" key="14">
    <source>
        <dbReference type="Proteomes" id="UP000315439"/>
    </source>
</evidence>
<proteinExistence type="predicted"/>
<organism evidence="13 14">
    <name type="scientific">Aliikangiella coralliicola</name>
    <dbReference type="NCBI Taxonomy" id="2592383"/>
    <lineage>
        <taxon>Bacteria</taxon>
        <taxon>Pseudomonadati</taxon>
        <taxon>Pseudomonadota</taxon>
        <taxon>Gammaproteobacteria</taxon>
        <taxon>Oceanospirillales</taxon>
        <taxon>Pleioneaceae</taxon>
        <taxon>Aliikangiella</taxon>
    </lineage>
</organism>
<dbReference type="PANTHER" id="PTHR10266">
    <property type="entry name" value="CYTOCHROME C1"/>
    <property type="match status" value="1"/>
</dbReference>